<gene>
    <name evidence="1" type="ORF">M3P21_22095</name>
</gene>
<sequence>MLTKLLDKHLVREIEAGSFAKDDVLAGHLDELFPGDWAAAFWSLSAVKRHAVAAVTSGIHYREDDIPHLRRNLLMCEDRFLLKCRFEESSDDIRWMFERIRPRALLSQSYNSLPSMIAQDRKGEDSVFDSKEEWVSGGRLETLICRNLELDQSGRELKR</sequence>
<evidence type="ECO:0000313" key="2">
    <source>
        <dbReference type="Proteomes" id="UP001203880"/>
    </source>
</evidence>
<dbReference type="EMBL" id="JAMFMB010000065">
    <property type="protein sequence ID" value="MCL6286188.1"/>
    <property type="molecule type" value="Genomic_DNA"/>
</dbReference>
<evidence type="ECO:0000313" key="1">
    <source>
        <dbReference type="EMBL" id="MCL6286188.1"/>
    </source>
</evidence>
<name>A0ABT0Q8P0_9RHOB</name>
<accession>A0ABT0Q8P0</accession>
<protein>
    <submittedName>
        <fullName evidence="1">Uncharacterized protein</fullName>
    </submittedName>
</protein>
<proteinExistence type="predicted"/>
<keyword evidence="2" id="KW-1185">Reference proteome</keyword>
<dbReference type="Proteomes" id="UP001203880">
    <property type="component" value="Unassembled WGS sequence"/>
</dbReference>
<comment type="caution">
    <text evidence="1">The sequence shown here is derived from an EMBL/GenBank/DDBJ whole genome shotgun (WGS) entry which is preliminary data.</text>
</comment>
<reference evidence="1" key="1">
    <citation type="submission" date="2022-05" db="EMBL/GenBank/DDBJ databases">
        <authorList>
            <person name="Park J.-S."/>
        </authorList>
    </citation>
    <scope>NUCLEOTIDE SEQUENCE</scope>
    <source>
        <strain evidence="1">2012CJ41-6</strain>
    </source>
</reference>
<dbReference type="RefSeq" id="WP_249713671.1">
    <property type="nucleotide sequence ID" value="NZ_JAMFMB010000065.1"/>
</dbReference>
<organism evidence="1 2">
    <name type="scientific">Ruegeria spongiae</name>
    <dbReference type="NCBI Taxonomy" id="2942209"/>
    <lineage>
        <taxon>Bacteria</taxon>
        <taxon>Pseudomonadati</taxon>
        <taxon>Pseudomonadota</taxon>
        <taxon>Alphaproteobacteria</taxon>
        <taxon>Rhodobacterales</taxon>
        <taxon>Roseobacteraceae</taxon>
        <taxon>Ruegeria</taxon>
    </lineage>
</organism>